<dbReference type="GO" id="GO:0034116">
    <property type="term" value="P:positive regulation of heterotypic cell-cell adhesion"/>
    <property type="evidence" value="ECO:0007669"/>
    <property type="project" value="TreeGrafter"/>
</dbReference>
<dbReference type="InterPro" id="IPR020837">
    <property type="entry name" value="Fibrinogen_CS"/>
</dbReference>
<feature type="domain" description="Fibrinogen C-terminal" evidence="6">
    <location>
        <begin position="268"/>
        <end position="486"/>
    </location>
</feature>
<dbReference type="InterPro" id="IPR002181">
    <property type="entry name" value="Fibrinogen_a/b/g_C_dom"/>
</dbReference>
<dbReference type="PROSITE" id="PS51406">
    <property type="entry name" value="FIBRINOGEN_C_2"/>
    <property type="match status" value="1"/>
</dbReference>
<name>A0AAW0HCA8_MYOGA</name>
<keyword evidence="3" id="KW-1015">Disulfide bond</keyword>
<dbReference type="PANTHER" id="PTHR47221:SF5">
    <property type="entry name" value="FIBRINOGEN C-TERMINAL DOMAIN-CONTAINING PROTEIN"/>
    <property type="match status" value="1"/>
</dbReference>
<dbReference type="SMART" id="SM00186">
    <property type="entry name" value="FBG"/>
    <property type="match status" value="1"/>
</dbReference>
<dbReference type="GO" id="GO:0005577">
    <property type="term" value="C:fibrinogen complex"/>
    <property type="evidence" value="ECO:0007669"/>
    <property type="project" value="TreeGrafter"/>
</dbReference>
<keyword evidence="8" id="KW-1185">Reference proteome</keyword>
<gene>
    <name evidence="7" type="ORF">U0070_024257</name>
</gene>
<evidence type="ECO:0000256" key="1">
    <source>
        <dbReference type="ARBA" id="ARBA00004613"/>
    </source>
</evidence>
<evidence type="ECO:0000256" key="5">
    <source>
        <dbReference type="SAM" id="MobiDB-lite"/>
    </source>
</evidence>
<dbReference type="EMBL" id="JBBHLL010000548">
    <property type="protein sequence ID" value="KAK7800477.1"/>
    <property type="molecule type" value="Genomic_DNA"/>
</dbReference>
<comment type="subcellular location">
    <subcellularLocation>
        <location evidence="1">Secreted</location>
    </subcellularLocation>
</comment>
<reference evidence="7 8" key="1">
    <citation type="journal article" date="2023" name="bioRxiv">
        <title>Conserved and derived expression patterns and positive selection on dental genes reveal complex evolutionary context of ever-growing rodent molars.</title>
        <authorList>
            <person name="Calamari Z.T."/>
            <person name="Song A."/>
            <person name="Cohen E."/>
            <person name="Akter M."/>
            <person name="Roy R.D."/>
            <person name="Hallikas O."/>
            <person name="Christensen M.M."/>
            <person name="Li P."/>
            <person name="Marangoni P."/>
            <person name="Jernvall J."/>
            <person name="Klein O.D."/>
        </authorList>
    </citation>
    <scope>NUCLEOTIDE SEQUENCE [LARGE SCALE GENOMIC DNA]</scope>
    <source>
        <strain evidence="7">V071</strain>
    </source>
</reference>
<dbReference type="PANTHER" id="PTHR47221">
    <property type="entry name" value="FIBRINOGEN ALPHA CHAIN"/>
    <property type="match status" value="1"/>
</dbReference>
<evidence type="ECO:0000313" key="8">
    <source>
        <dbReference type="Proteomes" id="UP001488838"/>
    </source>
</evidence>
<dbReference type="InterPro" id="IPR036056">
    <property type="entry name" value="Fibrinogen-like_C"/>
</dbReference>
<dbReference type="Proteomes" id="UP001488838">
    <property type="component" value="Unassembled WGS sequence"/>
</dbReference>
<dbReference type="GO" id="GO:0030674">
    <property type="term" value="F:protein-macromolecule adaptor activity"/>
    <property type="evidence" value="ECO:0007669"/>
    <property type="project" value="TreeGrafter"/>
</dbReference>
<dbReference type="InterPro" id="IPR037579">
    <property type="entry name" value="FIB_ANG-like"/>
</dbReference>
<dbReference type="InterPro" id="IPR014716">
    <property type="entry name" value="Fibrinogen_a/b/g_C_1"/>
</dbReference>
<keyword evidence="2" id="KW-0964">Secreted</keyword>
<dbReference type="SUPFAM" id="SSF56496">
    <property type="entry name" value="Fibrinogen C-terminal domain-like"/>
    <property type="match status" value="1"/>
</dbReference>
<evidence type="ECO:0000313" key="7">
    <source>
        <dbReference type="EMBL" id="KAK7800477.1"/>
    </source>
</evidence>
<dbReference type="GO" id="GO:0005201">
    <property type="term" value="F:extracellular matrix structural constituent"/>
    <property type="evidence" value="ECO:0007669"/>
    <property type="project" value="TreeGrafter"/>
</dbReference>
<accession>A0AAW0HCA8</accession>
<evidence type="ECO:0000256" key="2">
    <source>
        <dbReference type="ARBA" id="ARBA00022525"/>
    </source>
</evidence>
<dbReference type="Gene3D" id="3.90.215.10">
    <property type="entry name" value="Gamma Fibrinogen, chain A, domain 1"/>
    <property type="match status" value="1"/>
</dbReference>
<dbReference type="PROSITE" id="PS00514">
    <property type="entry name" value="FIBRINOGEN_C_1"/>
    <property type="match status" value="1"/>
</dbReference>
<dbReference type="Pfam" id="PF00147">
    <property type="entry name" value="Fibrinogen_C"/>
    <property type="match status" value="1"/>
</dbReference>
<comment type="caution">
    <text evidence="7">The sequence shown here is derived from an EMBL/GenBank/DDBJ whole genome shotgun (WGS) entry which is preliminary data.</text>
</comment>
<dbReference type="AlphaFoldDB" id="A0AAW0HCA8"/>
<dbReference type="GO" id="GO:0070527">
    <property type="term" value="P:platelet aggregation"/>
    <property type="evidence" value="ECO:0007669"/>
    <property type="project" value="TreeGrafter"/>
</dbReference>
<proteinExistence type="predicted"/>
<dbReference type="GO" id="GO:0072377">
    <property type="term" value="P:blood coagulation, common pathway"/>
    <property type="evidence" value="ECO:0007669"/>
    <property type="project" value="TreeGrafter"/>
</dbReference>
<organism evidence="7 8">
    <name type="scientific">Myodes glareolus</name>
    <name type="common">Bank vole</name>
    <name type="synonym">Clethrionomys glareolus</name>
    <dbReference type="NCBI Taxonomy" id="447135"/>
    <lineage>
        <taxon>Eukaryota</taxon>
        <taxon>Metazoa</taxon>
        <taxon>Chordata</taxon>
        <taxon>Craniata</taxon>
        <taxon>Vertebrata</taxon>
        <taxon>Euteleostomi</taxon>
        <taxon>Mammalia</taxon>
        <taxon>Eutheria</taxon>
        <taxon>Euarchontoglires</taxon>
        <taxon>Glires</taxon>
        <taxon>Rodentia</taxon>
        <taxon>Myomorpha</taxon>
        <taxon>Muroidea</taxon>
        <taxon>Cricetidae</taxon>
        <taxon>Arvicolinae</taxon>
        <taxon>Myodes</taxon>
    </lineage>
</organism>
<evidence type="ECO:0000256" key="3">
    <source>
        <dbReference type="ARBA" id="ARBA00023157"/>
    </source>
</evidence>
<dbReference type="CDD" id="cd00087">
    <property type="entry name" value="FReD"/>
    <property type="match status" value="1"/>
</dbReference>
<sequence length="487" mass="54241">MILLGTWELWDQSGLKYYGLLPSPLQVAMGTARLRTLQLLLLLGAWRARGGAARCRVTLVLTPQKATSAVCGNADASHDGELAALRMRVGRQEELLRALQRRAAEGGALAGEVRALREHSQGLNTRLGQLRAQLQPEAEVEAEPDPGAEPAAALSLLAQRALHAETEARRTAALLQQLDAQLREHAQLVSQHSRLLGRLQCACVDADRGQQQVLPQPLVPLVPLNLVGSAGNTSRRLHGTPESQRDQNLRQQELPSPPLPTGHLAVSTRPVGPWRDCAEAHGAGHRQSGVYELRLGRRLVSVWCEQQREGGGWTVIQRRQDGSVNFFTNWQHYKAGFGRPDGEYWLGLEPVHQVTSRGDHELLVLLEDWGGRGARAHYDSFSLEPESDHYRLRLGQYHGDAGDSLSWHNDKPFSTVDRDRDSYSGNCALYHRGGWWYHACAHSNLNGVWYHGGHYRSRYQDGVYWAEFRGGAYSLKKAVMLTRLVRL</sequence>
<keyword evidence="4" id="KW-0325">Glycoprotein</keyword>
<dbReference type="FunFam" id="3.90.215.10:FF:000001">
    <property type="entry name" value="Tenascin isoform 1"/>
    <property type="match status" value="1"/>
</dbReference>
<evidence type="ECO:0000256" key="4">
    <source>
        <dbReference type="ARBA" id="ARBA00023180"/>
    </source>
</evidence>
<dbReference type="GO" id="GO:0042730">
    <property type="term" value="P:fibrinolysis"/>
    <property type="evidence" value="ECO:0007669"/>
    <property type="project" value="TreeGrafter"/>
</dbReference>
<evidence type="ECO:0000259" key="6">
    <source>
        <dbReference type="PROSITE" id="PS51406"/>
    </source>
</evidence>
<protein>
    <recommendedName>
        <fullName evidence="6">Fibrinogen C-terminal domain-containing protein</fullName>
    </recommendedName>
</protein>
<feature type="region of interest" description="Disordered" evidence="5">
    <location>
        <begin position="230"/>
        <end position="265"/>
    </location>
</feature>